<dbReference type="InterPro" id="IPR001077">
    <property type="entry name" value="COMT_C"/>
</dbReference>
<feature type="domain" description="O-methyltransferase dimerisation" evidence="6">
    <location>
        <begin position="15"/>
        <end position="90"/>
    </location>
</feature>
<dbReference type="InterPro" id="IPR036388">
    <property type="entry name" value="WH-like_DNA-bd_sf"/>
</dbReference>
<dbReference type="Gene3D" id="3.40.50.150">
    <property type="entry name" value="Vaccinia Virus protein VP39"/>
    <property type="match status" value="1"/>
</dbReference>
<organism evidence="7">
    <name type="scientific">Desulfobacca acetoxidans</name>
    <dbReference type="NCBI Taxonomy" id="60893"/>
    <lineage>
        <taxon>Bacteria</taxon>
        <taxon>Pseudomonadati</taxon>
        <taxon>Thermodesulfobacteriota</taxon>
        <taxon>Desulfobaccia</taxon>
        <taxon>Desulfobaccales</taxon>
        <taxon>Desulfobaccaceae</taxon>
        <taxon>Desulfobacca</taxon>
    </lineage>
</organism>
<dbReference type="InterPro" id="IPR016461">
    <property type="entry name" value="COMT-like"/>
</dbReference>
<gene>
    <name evidence="7" type="ORF">ENW48_08520</name>
</gene>
<dbReference type="InterPro" id="IPR029063">
    <property type="entry name" value="SAM-dependent_MTases_sf"/>
</dbReference>
<dbReference type="InterPro" id="IPR012967">
    <property type="entry name" value="COMT_dimerisation"/>
</dbReference>
<evidence type="ECO:0000256" key="3">
    <source>
        <dbReference type="ARBA" id="ARBA00022691"/>
    </source>
</evidence>
<evidence type="ECO:0000256" key="1">
    <source>
        <dbReference type="ARBA" id="ARBA00022603"/>
    </source>
</evidence>
<dbReference type="PANTHER" id="PTHR43712:SF2">
    <property type="entry name" value="O-METHYLTRANSFERASE CICE"/>
    <property type="match status" value="1"/>
</dbReference>
<sequence length="339" mass="37875">MTKPQINERGFPYLMDLARGFRPAMILMVATELGVFDFLEELRTPGEIAGLVQADPRALSILLHALAALGLIQKEGNRFRNGPLTSRYLVRSQEDYRGAIIRHMHHTWGGWSDLLATVKRGHPDLNRTEGWVDRTPERNEDWMREFIWGMHALARDLAPQVVPLLDFTGVRHLLDLGGGPATYAITFVQAHPDLKATVFDLPGPITIAQENIRRHGLEERITTLAGNFLKDDIGSGYDFIWISQILHSHTEEQCRLIIQKSVAALNPGGQVAVQEFFLNDDGTSPLEAALFSVHMLAVTPGGRSYTYREVADMLVQAGLSQPWRRDTSPQTGILVARKG</sequence>
<dbReference type="SUPFAM" id="SSF53335">
    <property type="entry name" value="S-adenosyl-L-methionine-dependent methyltransferases"/>
    <property type="match status" value="1"/>
</dbReference>
<dbReference type="Pfam" id="PF00891">
    <property type="entry name" value="Methyltransf_2"/>
    <property type="match status" value="1"/>
</dbReference>
<evidence type="ECO:0000313" key="7">
    <source>
        <dbReference type="EMBL" id="HGZ12249.1"/>
    </source>
</evidence>
<protein>
    <submittedName>
        <fullName evidence="7">SAM-dependent methyltransferase</fullName>
    </submittedName>
</protein>
<keyword evidence="3" id="KW-0949">S-adenosyl-L-methionine</keyword>
<dbReference type="Pfam" id="PF08100">
    <property type="entry name" value="Dimerisation"/>
    <property type="match status" value="1"/>
</dbReference>
<dbReference type="Gene3D" id="1.10.10.10">
    <property type="entry name" value="Winged helix-like DNA-binding domain superfamily/Winged helix DNA-binding domain"/>
    <property type="match status" value="1"/>
</dbReference>
<feature type="active site" description="Proton acceptor" evidence="4">
    <location>
        <position position="247"/>
    </location>
</feature>
<dbReference type="CDD" id="cd02440">
    <property type="entry name" value="AdoMet_MTases"/>
    <property type="match status" value="1"/>
</dbReference>
<comment type="caution">
    <text evidence="7">The sequence shown here is derived from an EMBL/GenBank/DDBJ whole genome shotgun (WGS) entry which is preliminary data.</text>
</comment>
<dbReference type="PIRSF" id="PIRSF005739">
    <property type="entry name" value="O-mtase"/>
    <property type="match status" value="1"/>
</dbReference>
<reference evidence="7" key="1">
    <citation type="journal article" date="2020" name="mSystems">
        <title>Genome- and Community-Level Interaction Insights into Carbon Utilization and Element Cycling Functions of Hydrothermarchaeota in Hydrothermal Sediment.</title>
        <authorList>
            <person name="Zhou Z."/>
            <person name="Liu Y."/>
            <person name="Xu W."/>
            <person name="Pan J."/>
            <person name="Luo Z.H."/>
            <person name="Li M."/>
        </authorList>
    </citation>
    <scope>NUCLEOTIDE SEQUENCE [LARGE SCALE GENOMIC DNA]</scope>
    <source>
        <strain evidence="7">SpSt-853</strain>
    </source>
</reference>
<dbReference type="GO" id="GO:0046983">
    <property type="term" value="F:protein dimerization activity"/>
    <property type="evidence" value="ECO:0007669"/>
    <property type="project" value="InterPro"/>
</dbReference>
<dbReference type="GO" id="GO:0008171">
    <property type="term" value="F:O-methyltransferase activity"/>
    <property type="evidence" value="ECO:0007669"/>
    <property type="project" value="InterPro"/>
</dbReference>
<feature type="domain" description="O-methyltransferase C-terminal" evidence="5">
    <location>
        <begin position="111"/>
        <end position="319"/>
    </location>
</feature>
<proteinExistence type="predicted"/>
<dbReference type="PANTHER" id="PTHR43712">
    <property type="entry name" value="PUTATIVE (AFU_ORTHOLOGUE AFUA_4G14580)-RELATED"/>
    <property type="match status" value="1"/>
</dbReference>
<accession>A0A7C5AMM6</accession>
<keyword evidence="1 7" id="KW-0489">Methyltransferase</keyword>
<name>A0A7C5AMM6_9BACT</name>
<dbReference type="PROSITE" id="PS51683">
    <property type="entry name" value="SAM_OMT_II"/>
    <property type="match status" value="1"/>
</dbReference>
<evidence type="ECO:0000259" key="6">
    <source>
        <dbReference type="Pfam" id="PF08100"/>
    </source>
</evidence>
<dbReference type="AlphaFoldDB" id="A0A7C5AMM6"/>
<dbReference type="GO" id="GO:0032259">
    <property type="term" value="P:methylation"/>
    <property type="evidence" value="ECO:0007669"/>
    <property type="project" value="UniProtKB-KW"/>
</dbReference>
<evidence type="ECO:0000259" key="5">
    <source>
        <dbReference type="Pfam" id="PF00891"/>
    </source>
</evidence>
<evidence type="ECO:0000256" key="4">
    <source>
        <dbReference type="PIRSR" id="PIRSR005739-1"/>
    </source>
</evidence>
<keyword evidence="2 7" id="KW-0808">Transferase</keyword>
<dbReference type="EMBL" id="DTKJ01000058">
    <property type="protein sequence ID" value="HGZ12249.1"/>
    <property type="molecule type" value="Genomic_DNA"/>
</dbReference>
<dbReference type="SUPFAM" id="SSF46785">
    <property type="entry name" value="Winged helix' DNA-binding domain"/>
    <property type="match status" value="1"/>
</dbReference>
<evidence type="ECO:0000256" key="2">
    <source>
        <dbReference type="ARBA" id="ARBA00022679"/>
    </source>
</evidence>
<dbReference type="InterPro" id="IPR036390">
    <property type="entry name" value="WH_DNA-bd_sf"/>
</dbReference>